<accession>A0A364L113</accession>
<dbReference type="AlphaFoldDB" id="A0A364L113"/>
<organism evidence="2 3">
    <name type="scientific">Talaromyces amestolkiae</name>
    <dbReference type="NCBI Taxonomy" id="1196081"/>
    <lineage>
        <taxon>Eukaryota</taxon>
        <taxon>Fungi</taxon>
        <taxon>Dikarya</taxon>
        <taxon>Ascomycota</taxon>
        <taxon>Pezizomycotina</taxon>
        <taxon>Eurotiomycetes</taxon>
        <taxon>Eurotiomycetidae</taxon>
        <taxon>Eurotiales</taxon>
        <taxon>Trichocomaceae</taxon>
        <taxon>Talaromyces</taxon>
        <taxon>Talaromyces sect. Talaromyces</taxon>
    </lineage>
</organism>
<reference evidence="2 3" key="1">
    <citation type="journal article" date="2017" name="Biotechnol. Biofuels">
        <title>Differential beta-glucosidase expression as a function of carbon source availability in Talaromyces amestolkiae: a genomic and proteomic approach.</title>
        <authorList>
            <person name="de Eugenio L.I."/>
            <person name="Mendez-Liter J.A."/>
            <person name="Nieto-Dominguez M."/>
            <person name="Alonso L."/>
            <person name="Gil-Munoz J."/>
            <person name="Barriuso J."/>
            <person name="Prieto A."/>
            <person name="Martinez M.J."/>
        </authorList>
    </citation>
    <scope>NUCLEOTIDE SEQUENCE [LARGE SCALE GENOMIC DNA]</scope>
    <source>
        <strain evidence="2 3">CIB</strain>
    </source>
</reference>
<dbReference type="OrthoDB" id="10064407at2759"/>
<evidence type="ECO:0000313" key="2">
    <source>
        <dbReference type="EMBL" id="RAO69474.1"/>
    </source>
</evidence>
<dbReference type="GeneID" id="63794702"/>
<proteinExistence type="predicted"/>
<dbReference type="GO" id="GO:0046394">
    <property type="term" value="P:carboxylic acid biosynthetic process"/>
    <property type="evidence" value="ECO:0007669"/>
    <property type="project" value="UniProtKB-ARBA"/>
</dbReference>
<dbReference type="Pfam" id="PF10000">
    <property type="entry name" value="ACT_3"/>
    <property type="match status" value="1"/>
</dbReference>
<sequence>MPIGETNLNALLGSLSPILSPETYVWITTTQPLTSLPLTTLQPVHLYHEAEGLTLVTTRESAETHGFEYTFPCRKITLKVHSSLEAVGMTAAISGRFTELGVSANVVSGYFHDHVFVPEGKEEVAMRGLEELAKEAMQNE</sequence>
<dbReference type="RefSeq" id="XP_040733990.1">
    <property type="nucleotide sequence ID" value="XM_040877967.1"/>
</dbReference>
<dbReference type="Proteomes" id="UP000249363">
    <property type="component" value="Unassembled WGS sequence"/>
</dbReference>
<dbReference type="SUPFAM" id="SSF55021">
    <property type="entry name" value="ACT-like"/>
    <property type="match status" value="2"/>
</dbReference>
<name>A0A364L113_TALAM</name>
<dbReference type="STRING" id="1196081.A0A364L113"/>
<keyword evidence="3" id="KW-1185">Reference proteome</keyword>
<protein>
    <recommendedName>
        <fullName evidence="1">DUF2241 domain-containing protein</fullName>
    </recommendedName>
</protein>
<feature type="domain" description="DUF2241" evidence="1">
    <location>
        <begin position="4"/>
        <end position="74"/>
    </location>
</feature>
<dbReference type="PANTHER" id="PTHR39199:SF1">
    <property type="entry name" value="BLR5128 PROTEIN"/>
    <property type="match status" value="1"/>
</dbReference>
<gene>
    <name evidence="2" type="ORF">BHQ10_005486</name>
</gene>
<dbReference type="PANTHER" id="PTHR39199">
    <property type="entry name" value="BLR5128 PROTEIN"/>
    <property type="match status" value="1"/>
</dbReference>
<dbReference type="EMBL" id="MIKG01000010">
    <property type="protein sequence ID" value="RAO69474.1"/>
    <property type="molecule type" value="Genomic_DNA"/>
</dbReference>
<dbReference type="Gene3D" id="3.30.2130.10">
    <property type="entry name" value="VC0802-like"/>
    <property type="match status" value="1"/>
</dbReference>
<evidence type="ECO:0000259" key="1">
    <source>
        <dbReference type="Pfam" id="PF10000"/>
    </source>
</evidence>
<dbReference type="InterPro" id="IPR018717">
    <property type="entry name" value="DUF2241"/>
</dbReference>
<evidence type="ECO:0000313" key="3">
    <source>
        <dbReference type="Proteomes" id="UP000249363"/>
    </source>
</evidence>
<dbReference type="GO" id="GO:0006520">
    <property type="term" value="P:amino acid metabolic process"/>
    <property type="evidence" value="ECO:0007669"/>
    <property type="project" value="UniProtKB-ARBA"/>
</dbReference>
<comment type="caution">
    <text evidence="2">The sequence shown here is derived from an EMBL/GenBank/DDBJ whole genome shotgun (WGS) entry which is preliminary data.</text>
</comment>
<dbReference type="InterPro" id="IPR045865">
    <property type="entry name" value="ACT-like_dom_sf"/>
</dbReference>